<dbReference type="AlphaFoldDB" id="A0A0K8MB73"/>
<keyword evidence="4" id="KW-1185">Reference proteome</keyword>
<comment type="caution">
    <text evidence="3">The sequence shown here is derived from an EMBL/GenBank/DDBJ whole genome shotgun (WGS) entry which is preliminary data.</text>
</comment>
<dbReference type="EMBL" id="BBVC01000015">
    <property type="protein sequence ID" value="GAO97707.1"/>
    <property type="molecule type" value="Genomic_DNA"/>
</dbReference>
<gene>
    <name evidence="3" type="ORF">Cva_00344</name>
</gene>
<feature type="chain" id="PRO_5005512664" description="Chromosome partition protein Smc" evidence="2">
    <location>
        <begin position="22"/>
        <end position="356"/>
    </location>
</feature>
<evidence type="ECO:0000313" key="3">
    <source>
        <dbReference type="EMBL" id="GAO97707.1"/>
    </source>
</evidence>
<dbReference type="Proteomes" id="UP000036771">
    <property type="component" value="Unassembled WGS sequence"/>
</dbReference>
<evidence type="ECO:0000313" key="4">
    <source>
        <dbReference type="Proteomes" id="UP000036771"/>
    </source>
</evidence>
<keyword evidence="1" id="KW-0175">Coiled coil</keyword>
<organism evidence="3 4">
    <name type="scientific">Caedimonas varicaedens</name>
    <dbReference type="NCBI Taxonomy" id="1629334"/>
    <lineage>
        <taxon>Bacteria</taxon>
        <taxon>Pseudomonadati</taxon>
        <taxon>Pseudomonadota</taxon>
        <taxon>Alphaproteobacteria</taxon>
        <taxon>Holosporales</taxon>
        <taxon>Caedimonadaceae</taxon>
        <taxon>Caedimonas</taxon>
    </lineage>
</organism>
<sequence precursor="true">MQSLFLRFVISTLLLTSSVCASTQLEGENEGTKKLYTYTSSVPPLFTGPDEDPVTFTYNQLVVNNAAEENKKAKMLYSVLMESRYGAYVQKLDLDREITLLGITVGDLRYCEGEKVWPQTLFNKMINKDNDRQFDISDISDGAITIDHHFREKFKDGEWTDDARANALYMLLNRLGIMHVLNSLSEKEFSYVIPKSILMGEDLRYGSINSKEEKKLRHLFGIDLEETKWAQRLKELLPDSELPEFSSKKEMKAFFFNKYAQILKDKASQEEEKVKLEEKLKETAQVHENMEKEINKKDEKIREAQSLYEDSVASAQEEIQSLHQMKENLESSLAQLKEKTSKFFENMHILMNNFSK</sequence>
<feature type="coiled-coil region" evidence="1">
    <location>
        <begin position="259"/>
        <end position="346"/>
    </location>
</feature>
<keyword evidence="2" id="KW-0732">Signal</keyword>
<accession>A0A0K8MB73</accession>
<proteinExistence type="predicted"/>
<evidence type="ECO:0008006" key="5">
    <source>
        <dbReference type="Google" id="ProtNLM"/>
    </source>
</evidence>
<name>A0A0K8MB73_9PROT</name>
<protein>
    <recommendedName>
        <fullName evidence="5">Chromosome partition protein Smc</fullName>
    </recommendedName>
</protein>
<feature type="signal peptide" evidence="2">
    <location>
        <begin position="1"/>
        <end position="21"/>
    </location>
</feature>
<evidence type="ECO:0000256" key="2">
    <source>
        <dbReference type="SAM" id="SignalP"/>
    </source>
</evidence>
<evidence type="ECO:0000256" key="1">
    <source>
        <dbReference type="SAM" id="Coils"/>
    </source>
</evidence>
<reference evidence="3 4" key="1">
    <citation type="submission" date="2015-03" db="EMBL/GenBank/DDBJ databases">
        <title>Caedibacter varicaedens, whole genome shotgun sequence.</title>
        <authorList>
            <person name="Suzuki H."/>
            <person name="Dapper A.L."/>
            <person name="Gibson A.K."/>
            <person name="Jackson C."/>
            <person name="Lee H."/>
            <person name="Pejaver V.R."/>
            <person name="Doak T."/>
            <person name="Lynch M."/>
        </authorList>
    </citation>
    <scope>NUCLEOTIDE SEQUENCE [LARGE SCALE GENOMIC DNA]</scope>
</reference>